<dbReference type="EMBL" id="JBCITK010000001">
    <property type="protein sequence ID" value="MEN0645285.1"/>
    <property type="molecule type" value="Genomic_DNA"/>
</dbReference>
<name>A0ABU9VNK5_9BACI</name>
<accession>A0ABU9VNK5</accession>
<evidence type="ECO:0000313" key="1">
    <source>
        <dbReference type="EMBL" id="MEN0645285.1"/>
    </source>
</evidence>
<dbReference type="RefSeq" id="WP_343131864.1">
    <property type="nucleotide sequence ID" value="NZ_JBCITK010000001.1"/>
</dbReference>
<proteinExistence type="predicted"/>
<gene>
    <name evidence="1" type="ORF">MKY91_19150</name>
</gene>
<evidence type="ECO:0000313" key="2">
    <source>
        <dbReference type="Proteomes" id="UP001418796"/>
    </source>
</evidence>
<dbReference type="Proteomes" id="UP001418796">
    <property type="component" value="Unassembled WGS sequence"/>
</dbReference>
<reference evidence="1 2" key="1">
    <citation type="submission" date="2024-03" db="EMBL/GenBank/DDBJ databases">
        <title>Bacilli Hybrid Assemblies.</title>
        <authorList>
            <person name="Kovac J."/>
        </authorList>
    </citation>
    <scope>NUCLEOTIDE SEQUENCE [LARGE SCALE GENOMIC DNA]</scope>
    <source>
        <strain evidence="1 2">FSL R7-0666</strain>
    </source>
</reference>
<protein>
    <submittedName>
        <fullName evidence="1">Uncharacterized protein</fullName>
    </submittedName>
</protein>
<sequence>MNTIIFILSILVFLVLLFIVVEKAVQRGIDSSSVGRAIQKELDQTDRKDKR</sequence>
<organism evidence="1 2">
    <name type="scientific">Alkalicoccobacillus gibsonii</name>
    <dbReference type="NCBI Taxonomy" id="79881"/>
    <lineage>
        <taxon>Bacteria</taxon>
        <taxon>Bacillati</taxon>
        <taxon>Bacillota</taxon>
        <taxon>Bacilli</taxon>
        <taxon>Bacillales</taxon>
        <taxon>Bacillaceae</taxon>
        <taxon>Alkalicoccobacillus</taxon>
    </lineage>
</organism>
<comment type="caution">
    <text evidence="1">The sequence shown here is derived from an EMBL/GenBank/DDBJ whole genome shotgun (WGS) entry which is preliminary data.</text>
</comment>
<keyword evidence="2" id="KW-1185">Reference proteome</keyword>